<organism evidence="5 6">
    <name type="scientific">Clostridium cibarium</name>
    <dbReference type="NCBI Taxonomy" id="2762247"/>
    <lineage>
        <taxon>Bacteria</taxon>
        <taxon>Bacillati</taxon>
        <taxon>Bacillota</taxon>
        <taxon>Clostridia</taxon>
        <taxon>Eubacteriales</taxon>
        <taxon>Clostridiaceae</taxon>
        <taxon>Clostridium</taxon>
    </lineage>
</organism>
<keyword evidence="6" id="KW-1185">Reference proteome</keyword>
<dbReference type="Proteomes" id="UP000627781">
    <property type="component" value="Unassembled WGS sequence"/>
</dbReference>
<reference evidence="5 6" key="1">
    <citation type="submission" date="2020-08" db="EMBL/GenBank/DDBJ databases">
        <title>A Genomic Blueprint of the Chicken Gut Microbiome.</title>
        <authorList>
            <person name="Gilroy R."/>
            <person name="Ravi A."/>
            <person name="Getino M."/>
            <person name="Pursley I."/>
            <person name="Horton D.L."/>
            <person name="Alikhan N.-F."/>
            <person name="Baker D."/>
            <person name="Gharbi K."/>
            <person name="Hall N."/>
            <person name="Watson M."/>
            <person name="Adriaenssens E.M."/>
            <person name="Foster-Nyarko E."/>
            <person name="Jarju S."/>
            <person name="Secka A."/>
            <person name="Antonio M."/>
            <person name="Oren A."/>
            <person name="Chaudhuri R."/>
            <person name="La Ragione R.M."/>
            <person name="Hildebrand F."/>
            <person name="Pallen M.J."/>
        </authorList>
    </citation>
    <scope>NUCLEOTIDE SEQUENCE [LARGE SCALE GENOMIC DNA]</scope>
    <source>
        <strain evidence="5 6">Sa3CVN1</strain>
    </source>
</reference>
<dbReference type="RefSeq" id="WP_191769415.1">
    <property type="nucleotide sequence ID" value="NZ_JACSRA010000024.1"/>
</dbReference>
<gene>
    <name evidence="5" type="ORF">H9661_13930</name>
</gene>
<comment type="caution">
    <text evidence="5">The sequence shown here is derived from an EMBL/GenBank/DDBJ whole genome shotgun (WGS) entry which is preliminary data.</text>
</comment>
<evidence type="ECO:0000313" key="5">
    <source>
        <dbReference type="EMBL" id="MBD7912458.1"/>
    </source>
</evidence>
<evidence type="ECO:0000259" key="4">
    <source>
        <dbReference type="Pfam" id="PF00135"/>
    </source>
</evidence>
<proteinExistence type="inferred from homology"/>
<dbReference type="PANTHER" id="PTHR43918">
    <property type="entry name" value="ACETYLCHOLINESTERASE"/>
    <property type="match status" value="1"/>
</dbReference>
<evidence type="ECO:0000313" key="6">
    <source>
        <dbReference type="Proteomes" id="UP000627781"/>
    </source>
</evidence>
<dbReference type="InterPro" id="IPR019826">
    <property type="entry name" value="Carboxylesterase_B_AS"/>
</dbReference>
<sequence>MSIKVNTKYGVVKGMVKKQVSCFLGIPYAKAPIGELRFKSPQPPESWSGVRDATKFEKNSIQVSKEKNFNNLSEDCLYLNIWVPDTDNNNPLPVMMWIHGGSYAKGGGGRQDSLGAESIYDGEILARDTGCIIVSISYRLNVFGFLNLSNFDSYFEDNLGLKDQLAALKWIHSTISDFGGDPENVTIFGQSAGGASVLALLVIPEASPYFHKAIVQSSCIESFYTPEEGEEIASEFLKLAGIDKNHIKDLLNLEYSELMDAAIKLDDYVHTNYFGRCTFCPVVDLDFLPVLPSKAEFKNIGKPLLVGTNHDEANLFSRFFKESALKKPTITDGLLHKVDEVRREELFKKYKKYPSIKAFAEITTDVMYTIPEIRLVEKYCKHNDVYVYRMDYYSLILRFLGLKACHAVEVPMLFGNLAAFKVPVYFGSSKNAAALGLRMRRYWGEFAHTGVPTLNGMKKWDKYDLNTRMTMIFNKNDSLISDPDKIKREMYKDINTLLI</sequence>
<dbReference type="InterPro" id="IPR019819">
    <property type="entry name" value="Carboxylesterase_B_CS"/>
</dbReference>
<dbReference type="EC" id="3.1.1.-" evidence="3"/>
<evidence type="ECO:0000256" key="2">
    <source>
        <dbReference type="ARBA" id="ARBA00022801"/>
    </source>
</evidence>
<dbReference type="EMBL" id="JACSRA010000024">
    <property type="protein sequence ID" value="MBD7912458.1"/>
    <property type="molecule type" value="Genomic_DNA"/>
</dbReference>
<dbReference type="PANTHER" id="PTHR43918:SF4">
    <property type="entry name" value="CARBOXYLIC ESTER HYDROLASE"/>
    <property type="match status" value="1"/>
</dbReference>
<name>A0ABR8PWF9_9CLOT</name>
<dbReference type="Gene3D" id="3.40.50.1820">
    <property type="entry name" value="alpha/beta hydrolase"/>
    <property type="match status" value="1"/>
</dbReference>
<keyword evidence="2 3" id="KW-0378">Hydrolase</keyword>
<comment type="similarity">
    <text evidence="1 3">Belongs to the type-B carboxylesterase/lipase family.</text>
</comment>
<dbReference type="InterPro" id="IPR050654">
    <property type="entry name" value="AChE-related_enzymes"/>
</dbReference>
<protein>
    <recommendedName>
        <fullName evidence="3">Carboxylic ester hydrolase</fullName>
        <ecNumber evidence="3">3.1.1.-</ecNumber>
    </recommendedName>
</protein>
<dbReference type="InterPro" id="IPR029058">
    <property type="entry name" value="AB_hydrolase_fold"/>
</dbReference>
<dbReference type="Pfam" id="PF00135">
    <property type="entry name" value="COesterase"/>
    <property type="match status" value="1"/>
</dbReference>
<evidence type="ECO:0000256" key="1">
    <source>
        <dbReference type="ARBA" id="ARBA00005964"/>
    </source>
</evidence>
<dbReference type="PROSITE" id="PS00941">
    <property type="entry name" value="CARBOXYLESTERASE_B_2"/>
    <property type="match status" value="1"/>
</dbReference>
<dbReference type="InterPro" id="IPR002018">
    <property type="entry name" value="CarbesteraseB"/>
</dbReference>
<accession>A0ABR8PWF9</accession>
<dbReference type="PROSITE" id="PS00122">
    <property type="entry name" value="CARBOXYLESTERASE_B_1"/>
    <property type="match status" value="1"/>
</dbReference>
<feature type="domain" description="Carboxylesterase type B" evidence="4">
    <location>
        <begin position="4"/>
        <end position="478"/>
    </location>
</feature>
<dbReference type="SUPFAM" id="SSF53474">
    <property type="entry name" value="alpha/beta-Hydrolases"/>
    <property type="match status" value="1"/>
</dbReference>
<evidence type="ECO:0000256" key="3">
    <source>
        <dbReference type="RuleBase" id="RU361235"/>
    </source>
</evidence>